<comment type="caution">
    <text evidence="1">The sequence shown here is derived from an EMBL/GenBank/DDBJ whole genome shotgun (WGS) entry which is preliminary data.</text>
</comment>
<evidence type="ECO:0000313" key="2">
    <source>
        <dbReference type="Proteomes" id="UP001139157"/>
    </source>
</evidence>
<dbReference type="RefSeq" id="WP_251914383.1">
    <property type="nucleotide sequence ID" value="NZ_JAMRXG010000009.1"/>
</dbReference>
<protein>
    <submittedName>
        <fullName evidence="1">Uncharacterized protein</fullName>
    </submittedName>
</protein>
<proteinExistence type="predicted"/>
<sequence length="74" mass="7795">MSKRRTSAAPGTQEILDFFGKCPECGYPARASATAQGADRVLASCDRPCGWSGLVPLTTMTAHRRGPRSNASAP</sequence>
<organism evidence="1 2">
    <name type="scientific">Nocardia pulmonis</name>
    <dbReference type="NCBI Taxonomy" id="2951408"/>
    <lineage>
        <taxon>Bacteria</taxon>
        <taxon>Bacillati</taxon>
        <taxon>Actinomycetota</taxon>
        <taxon>Actinomycetes</taxon>
        <taxon>Mycobacteriales</taxon>
        <taxon>Nocardiaceae</taxon>
        <taxon>Nocardia</taxon>
    </lineage>
</organism>
<evidence type="ECO:0000313" key="1">
    <source>
        <dbReference type="EMBL" id="MCM6776069.1"/>
    </source>
</evidence>
<dbReference type="EMBL" id="JAMRXG010000009">
    <property type="protein sequence ID" value="MCM6776069.1"/>
    <property type="molecule type" value="Genomic_DNA"/>
</dbReference>
<dbReference type="Proteomes" id="UP001139157">
    <property type="component" value="Unassembled WGS sequence"/>
</dbReference>
<accession>A0A9X2E860</accession>
<name>A0A9X2E860_9NOCA</name>
<keyword evidence="2" id="KW-1185">Reference proteome</keyword>
<dbReference type="AlphaFoldDB" id="A0A9X2E860"/>
<reference evidence="1" key="1">
    <citation type="submission" date="2022-06" db="EMBL/GenBank/DDBJ databases">
        <title>Novel species in genus nocardia.</title>
        <authorList>
            <person name="Li F."/>
        </authorList>
    </citation>
    <scope>NUCLEOTIDE SEQUENCE</scope>
    <source>
        <strain evidence="1">CDC141</strain>
    </source>
</reference>
<gene>
    <name evidence="1" type="ORF">NDR86_21535</name>
</gene>